<dbReference type="GO" id="GO:0008320">
    <property type="term" value="F:protein transmembrane transporter activity"/>
    <property type="evidence" value="ECO:0007669"/>
    <property type="project" value="TreeGrafter"/>
</dbReference>
<dbReference type="GO" id="GO:0005744">
    <property type="term" value="C:TIM23 mitochondrial import inner membrane translocase complex"/>
    <property type="evidence" value="ECO:0007669"/>
    <property type="project" value="TreeGrafter"/>
</dbReference>
<reference evidence="6" key="1">
    <citation type="journal article" date="2020" name="G3 (Bethesda)">
        <title>High-Quality Assemblies for Three Invasive Social Wasps from the &lt;i&gt;Vespula&lt;/i&gt; Genus.</title>
        <authorList>
            <person name="Harrop T.W.R."/>
            <person name="Guhlin J."/>
            <person name="McLaughlin G.M."/>
            <person name="Permina E."/>
            <person name="Stockwell P."/>
            <person name="Gilligan J."/>
            <person name="Le Lec M.F."/>
            <person name="Gruber M.A.M."/>
            <person name="Quinn O."/>
            <person name="Lovegrove M."/>
            <person name="Duncan E.J."/>
            <person name="Remnant E.J."/>
            <person name="Van Eeckhoven J."/>
            <person name="Graham B."/>
            <person name="Knapp R.A."/>
            <person name="Langford K.W."/>
            <person name="Kronenberg Z."/>
            <person name="Press M.O."/>
            <person name="Eacker S.M."/>
            <person name="Wilson-Rankin E.E."/>
            <person name="Purcell J."/>
            <person name="Lester P.J."/>
            <person name="Dearden P.K."/>
        </authorList>
    </citation>
    <scope>NUCLEOTIDE SEQUENCE</scope>
    <source>
        <strain evidence="6">Linc-1</strain>
    </source>
</reference>
<accession>A0A834J7I4</accession>
<comment type="caution">
    <text evidence="6">The sequence shown here is derived from an EMBL/GenBank/DDBJ whole genome shotgun (WGS) entry which is preliminary data.</text>
</comment>
<evidence type="ECO:0000313" key="6">
    <source>
        <dbReference type="EMBL" id="KAF7381869.1"/>
    </source>
</evidence>
<dbReference type="Pfam" id="PF02466">
    <property type="entry name" value="Tim17"/>
    <property type="match status" value="1"/>
</dbReference>
<sequence>MIDFRDDNAKTTNRKIDNKYIPLTSQEGLAPLSPYLNFDPSYLPPREPQYIFPEGAVKQRGRFELAFSQIGAACIIGAGIGGTTGLYRGIKATALAGQTGKLRRTQLINHVMKSGSALANTLGVITVMYSGFGVLLSWARSTDDSWNTLTAATATGMLFKSTSGLRKCALSGCIGLGIASLYCLWNNRNSFSQLRYGVNPA</sequence>
<evidence type="ECO:0008006" key="8">
    <source>
        <dbReference type="Google" id="ProtNLM"/>
    </source>
</evidence>
<protein>
    <recommendedName>
        <fullName evidence="8">Mitochondrial import inner membrane translocase subunit Tim23</fullName>
    </recommendedName>
</protein>
<dbReference type="PANTHER" id="PTHR15371">
    <property type="entry name" value="TIM23"/>
    <property type="match status" value="1"/>
</dbReference>
<evidence type="ECO:0000256" key="5">
    <source>
        <dbReference type="SAM" id="Phobius"/>
    </source>
</evidence>
<keyword evidence="2 5" id="KW-0812">Transmembrane</keyword>
<keyword evidence="3 5" id="KW-1133">Transmembrane helix</keyword>
<dbReference type="PANTHER" id="PTHR15371:SF0">
    <property type="entry name" value="SD19278P"/>
    <property type="match status" value="1"/>
</dbReference>
<keyword evidence="4 5" id="KW-0472">Membrane</keyword>
<dbReference type="InterPro" id="IPR045238">
    <property type="entry name" value="Tim23-like"/>
</dbReference>
<name>A0A834J7I4_VESGE</name>
<dbReference type="GO" id="GO:0030150">
    <property type="term" value="P:protein import into mitochondrial matrix"/>
    <property type="evidence" value="ECO:0007669"/>
    <property type="project" value="TreeGrafter"/>
</dbReference>
<comment type="subcellular location">
    <subcellularLocation>
        <location evidence="1">Membrane</location>
        <topology evidence="1">Multi-pass membrane protein</topology>
    </subcellularLocation>
</comment>
<dbReference type="Proteomes" id="UP000617340">
    <property type="component" value="Unassembled WGS sequence"/>
</dbReference>
<keyword evidence="7" id="KW-1185">Reference proteome</keyword>
<gene>
    <name evidence="6" type="ORF">HZH68_015742</name>
</gene>
<dbReference type="EMBL" id="JACSDZ010000021">
    <property type="protein sequence ID" value="KAF7381869.1"/>
    <property type="molecule type" value="Genomic_DNA"/>
</dbReference>
<organism evidence="6 7">
    <name type="scientific">Vespula germanica</name>
    <name type="common">German yellow jacket</name>
    <name type="synonym">Paravespula germanica</name>
    <dbReference type="NCBI Taxonomy" id="30212"/>
    <lineage>
        <taxon>Eukaryota</taxon>
        <taxon>Metazoa</taxon>
        <taxon>Ecdysozoa</taxon>
        <taxon>Arthropoda</taxon>
        <taxon>Hexapoda</taxon>
        <taxon>Insecta</taxon>
        <taxon>Pterygota</taxon>
        <taxon>Neoptera</taxon>
        <taxon>Endopterygota</taxon>
        <taxon>Hymenoptera</taxon>
        <taxon>Apocrita</taxon>
        <taxon>Aculeata</taxon>
        <taxon>Vespoidea</taxon>
        <taxon>Vespidae</taxon>
        <taxon>Vespinae</taxon>
        <taxon>Vespula</taxon>
    </lineage>
</organism>
<evidence type="ECO:0000256" key="3">
    <source>
        <dbReference type="ARBA" id="ARBA00022989"/>
    </source>
</evidence>
<proteinExistence type="predicted"/>
<evidence type="ECO:0000256" key="1">
    <source>
        <dbReference type="ARBA" id="ARBA00004141"/>
    </source>
</evidence>
<evidence type="ECO:0000256" key="4">
    <source>
        <dbReference type="ARBA" id="ARBA00023136"/>
    </source>
</evidence>
<feature type="transmembrane region" description="Helical" evidence="5">
    <location>
        <begin position="117"/>
        <end position="139"/>
    </location>
</feature>
<evidence type="ECO:0000256" key="2">
    <source>
        <dbReference type="ARBA" id="ARBA00022692"/>
    </source>
</evidence>
<dbReference type="AlphaFoldDB" id="A0A834J7I4"/>
<evidence type="ECO:0000313" key="7">
    <source>
        <dbReference type="Proteomes" id="UP000617340"/>
    </source>
</evidence>